<feature type="transmembrane region" description="Helical" evidence="8">
    <location>
        <begin position="44"/>
        <end position="61"/>
    </location>
</feature>
<evidence type="ECO:0000256" key="8">
    <source>
        <dbReference type="SAM" id="Phobius"/>
    </source>
</evidence>
<feature type="transmembrane region" description="Helical" evidence="8">
    <location>
        <begin position="329"/>
        <end position="346"/>
    </location>
</feature>
<dbReference type="GO" id="GO:0005886">
    <property type="term" value="C:plasma membrane"/>
    <property type="evidence" value="ECO:0007669"/>
    <property type="project" value="UniProtKB-SubCell"/>
</dbReference>
<dbReference type="PANTHER" id="PTHR33908">
    <property type="entry name" value="MANNOSYLTRANSFERASE YKCB-RELATED"/>
    <property type="match status" value="1"/>
</dbReference>
<organism evidence="10">
    <name type="scientific">Geobacter sp. (strain M21)</name>
    <dbReference type="NCBI Taxonomy" id="443144"/>
    <lineage>
        <taxon>Bacteria</taxon>
        <taxon>Pseudomonadati</taxon>
        <taxon>Thermodesulfobacteriota</taxon>
        <taxon>Desulfuromonadia</taxon>
        <taxon>Geobacterales</taxon>
        <taxon>Geobacteraceae</taxon>
        <taxon>Geobacter</taxon>
    </lineage>
</organism>
<reference evidence="10" key="1">
    <citation type="submission" date="2009-07" db="EMBL/GenBank/DDBJ databases">
        <title>Complete sequence of Geobacter sp. M21.</title>
        <authorList>
            <consortium name="US DOE Joint Genome Institute"/>
            <person name="Lucas S."/>
            <person name="Copeland A."/>
            <person name="Lapidus A."/>
            <person name="Glavina del Rio T."/>
            <person name="Dalin E."/>
            <person name="Tice H."/>
            <person name="Bruce D."/>
            <person name="Goodwin L."/>
            <person name="Pitluck S."/>
            <person name="Saunders E."/>
            <person name="Brettin T."/>
            <person name="Detter J.C."/>
            <person name="Han C."/>
            <person name="Larimer F."/>
            <person name="Land M."/>
            <person name="Hauser L."/>
            <person name="Kyrpides N."/>
            <person name="Ovchinnikova G."/>
            <person name="Lovley D."/>
        </authorList>
    </citation>
    <scope>NUCLEOTIDE SEQUENCE [LARGE SCALE GENOMIC DNA]</scope>
    <source>
        <strain evidence="10">M21</strain>
    </source>
</reference>
<dbReference type="KEGG" id="gem:GM21_3502"/>
<evidence type="ECO:0000256" key="3">
    <source>
        <dbReference type="ARBA" id="ARBA00022676"/>
    </source>
</evidence>
<protein>
    <recommendedName>
        <fullName evidence="9">Glycosyltransferase RgtA/B/C/D-like domain-containing protein</fullName>
    </recommendedName>
</protein>
<evidence type="ECO:0000256" key="1">
    <source>
        <dbReference type="ARBA" id="ARBA00004651"/>
    </source>
</evidence>
<evidence type="ECO:0000256" key="4">
    <source>
        <dbReference type="ARBA" id="ARBA00022679"/>
    </source>
</evidence>
<feature type="transmembrane region" description="Helical" evidence="8">
    <location>
        <begin position="68"/>
        <end position="86"/>
    </location>
</feature>
<feature type="transmembrane region" description="Helical" evidence="8">
    <location>
        <begin position="122"/>
        <end position="138"/>
    </location>
</feature>
<gene>
    <name evidence="10" type="ordered locus">GM21_3502</name>
</gene>
<sequence length="527" mass="58426">MAGLFVAALLIRLYFVPFFKVISADGVGYVTAARSLSRGNLGDLTIYGVVYPSLTAALNLLTGDMELAGRCVSAFMGSLLVVPLYLLGVEFFSKRAGLLACILVLAWPPLRMWAGEVMTQGTYITLMLGGVYAMWVAFRKDSSRLCFGAGVLMAFAYLTRPEALVTFLAVGAALVVPARVKGLSWKRIAGLIAATGAGFAIPLIPYVFLVHSVTGKWQLAGKTANTLADALSQYLQRPDMKNEASFKGIGVLDVIRLYPEFLWGNFLKNLKETFQTMVPTYLWLLSFIGIIGYGWSREKCGRQLVLLATFAPLAVIMVLFFVGPEYLQPYLPVLFLWAASGFLLLEERLASSLRLDRFELVSRMRRGIPASALVAGWITISLLVAQVREISDEPYHYSQDGGRYDQKRIGLRLKKLLPPGSRVMTRWGRITFYSEMEMVMIPQAGYPELLDAIRTSKVKYVIVDGMLTAARPQFGLLYRPLFETPETIEYSEKEAGGEAYMPLPNLKLIYLHKDPSSIGLAVYEVKS</sequence>
<dbReference type="eggNOG" id="COG1807">
    <property type="taxonomic scope" value="Bacteria"/>
</dbReference>
<evidence type="ECO:0000256" key="2">
    <source>
        <dbReference type="ARBA" id="ARBA00022475"/>
    </source>
</evidence>
<evidence type="ECO:0000256" key="6">
    <source>
        <dbReference type="ARBA" id="ARBA00022989"/>
    </source>
</evidence>
<dbReference type="HOGENOM" id="CLU_506944_0_0_7"/>
<dbReference type="InterPro" id="IPR038731">
    <property type="entry name" value="RgtA/B/C-like"/>
</dbReference>
<dbReference type="GO" id="GO:0016763">
    <property type="term" value="F:pentosyltransferase activity"/>
    <property type="evidence" value="ECO:0007669"/>
    <property type="project" value="TreeGrafter"/>
</dbReference>
<dbReference type="Pfam" id="PF13231">
    <property type="entry name" value="PMT_2"/>
    <property type="match status" value="1"/>
</dbReference>
<keyword evidence="6 8" id="KW-1133">Transmembrane helix</keyword>
<evidence type="ECO:0000256" key="5">
    <source>
        <dbReference type="ARBA" id="ARBA00022692"/>
    </source>
</evidence>
<evidence type="ECO:0000313" key="10">
    <source>
        <dbReference type="EMBL" id="ACT19523.1"/>
    </source>
</evidence>
<dbReference type="STRING" id="443144.GM21_3502"/>
<keyword evidence="7 8" id="KW-0472">Membrane</keyword>
<dbReference type="GO" id="GO:0009103">
    <property type="term" value="P:lipopolysaccharide biosynthetic process"/>
    <property type="evidence" value="ECO:0007669"/>
    <property type="project" value="UniProtKB-ARBA"/>
</dbReference>
<feature type="domain" description="Glycosyltransferase RgtA/B/C/D-like" evidence="9">
    <location>
        <begin position="51"/>
        <end position="193"/>
    </location>
</feature>
<proteinExistence type="predicted"/>
<keyword evidence="2" id="KW-1003">Cell membrane</keyword>
<dbReference type="AlphaFoldDB" id="C6E5J9"/>
<comment type="subcellular location">
    <subcellularLocation>
        <location evidence="1">Cell membrane</location>
        <topology evidence="1">Multi-pass membrane protein</topology>
    </subcellularLocation>
</comment>
<feature type="transmembrane region" description="Helical" evidence="8">
    <location>
        <begin position="150"/>
        <end position="176"/>
    </location>
</feature>
<keyword evidence="3" id="KW-0328">Glycosyltransferase</keyword>
<dbReference type="EMBL" id="CP001661">
    <property type="protein sequence ID" value="ACT19523.1"/>
    <property type="molecule type" value="Genomic_DNA"/>
</dbReference>
<feature type="transmembrane region" description="Helical" evidence="8">
    <location>
        <begin position="304"/>
        <end position="323"/>
    </location>
</feature>
<evidence type="ECO:0000256" key="7">
    <source>
        <dbReference type="ARBA" id="ARBA00023136"/>
    </source>
</evidence>
<name>C6E5J9_GEOSM</name>
<accession>C6E5J9</accession>
<evidence type="ECO:0000259" key="9">
    <source>
        <dbReference type="Pfam" id="PF13231"/>
    </source>
</evidence>
<keyword evidence="4" id="KW-0808">Transferase</keyword>
<feature type="transmembrane region" description="Helical" evidence="8">
    <location>
        <begin position="278"/>
        <end position="295"/>
    </location>
</feature>
<dbReference type="InterPro" id="IPR050297">
    <property type="entry name" value="LipidA_mod_glycosyltrf_83"/>
</dbReference>
<keyword evidence="5 8" id="KW-0812">Transmembrane</keyword>
<dbReference type="PANTHER" id="PTHR33908:SF11">
    <property type="entry name" value="MEMBRANE PROTEIN"/>
    <property type="match status" value="1"/>
</dbReference>
<feature type="transmembrane region" description="Helical" evidence="8">
    <location>
        <begin position="92"/>
        <end position="110"/>
    </location>
</feature>
<feature type="transmembrane region" description="Helical" evidence="8">
    <location>
        <begin position="367"/>
        <end position="385"/>
    </location>
</feature>
<feature type="transmembrane region" description="Helical" evidence="8">
    <location>
        <begin position="188"/>
        <end position="209"/>
    </location>
</feature>